<feature type="domain" description="C3H1-type" evidence="3">
    <location>
        <begin position="55"/>
        <end position="77"/>
    </location>
</feature>
<dbReference type="OrthoDB" id="244435at2759"/>
<evidence type="ECO:0000313" key="5">
    <source>
        <dbReference type="Proteomes" id="UP000284403"/>
    </source>
</evidence>
<dbReference type="PANTHER" id="PTHR37035">
    <property type="entry name" value="C3H1-TYPE DOMAIN-CONTAINING PROTEIN-RELATED"/>
    <property type="match status" value="1"/>
</dbReference>
<accession>A0A3R7M5V5</accession>
<dbReference type="PROSITE" id="PS50103">
    <property type="entry name" value="ZF_C3H1"/>
    <property type="match status" value="2"/>
</dbReference>
<protein>
    <recommendedName>
        <fullName evidence="3">C3H1-type domain-containing protein</fullName>
    </recommendedName>
</protein>
<dbReference type="InterPro" id="IPR000571">
    <property type="entry name" value="Znf_CCCH"/>
</dbReference>
<dbReference type="EMBL" id="MKKU01000918">
    <property type="protein sequence ID" value="RNE99963.1"/>
    <property type="molecule type" value="Genomic_DNA"/>
</dbReference>
<keyword evidence="1" id="KW-0479">Metal-binding</keyword>
<keyword evidence="1" id="KW-0863">Zinc-finger</keyword>
<evidence type="ECO:0000259" key="3">
    <source>
        <dbReference type="PROSITE" id="PS50103"/>
    </source>
</evidence>
<dbReference type="InterPro" id="IPR053125">
    <property type="entry name" value="RNA-bd_mRNA_stabilization_reg"/>
</dbReference>
<feature type="zinc finger region" description="C3H1-type" evidence="1">
    <location>
        <begin position="179"/>
        <end position="206"/>
    </location>
</feature>
<feature type="zinc finger region" description="C3H1-type" evidence="1">
    <location>
        <begin position="55"/>
        <end position="77"/>
    </location>
</feature>
<gene>
    <name evidence="4" type="ORF">Tco025E_08926</name>
</gene>
<evidence type="ECO:0000256" key="2">
    <source>
        <dbReference type="SAM" id="MobiDB-lite"/>
    </source>
</evidence>
<feature type="domain" description="C3H1-type" evidence="3">
    <location>
        <begin position="179"/>
        <end position="206"/>
    </location>
</feature>
<dbReference type="Proteomes" id="UP000284403">
    <property type="component" value="Unassembled WGS sequence"/>
</dbReference>
<comment type="caution">
    <text evidence="4">The sequence shown here is derived from an EMBL/GenBank/DDBJ whole genome shotgun (WGS) entry which is preliminary data.</text>
</comment>
<name>A0A3R7M5V5_9TRYP</name>
<sequence length="440" mass="47694">MQFLAPLIEAKDGHTYNAEGTLCMVVVDPATRKLLIPCNCIYPTRAQQRATIPSLCQLFLQGRCRQGPQCHQVHASVDAVVALRSQVGSLPWCCSFHGDEDIAGVLNEGSWLANVVVHIPESTYEGGYVPLSRIGYTVPISKMLNELSPDSVRALDSYRQALQEGCAPLEGPPLVVLEAGDIPICRLHVKERCRFAEECSFLHVCKEVAARDPQLPLGRRSRLKAAQKESAYKVSEPLGQHMSHTVSLSPSTGFAEASRACPSSVRGFPLVQRGVASGHSSLANSLCPNGENAAWMKPLRDSSSFGQSCEASTKETPTMSATVSTRCSLGYSDIRQQKHRLDVLRKSSRVLVSCDGLCYSEGTSGSAIESTPELRSGNLAEDCRRSPFFTRGTMSDSMAASSRDEGASTSSMSLSTSYRHCSGAKWRHDPYSLSRARMGG</sequence>
<dbReference type="GO" id="GO:0008270">
    <property type="term" value="F:zinc ion binding"/>
    <property type="evidence" value="ECO:0007669"/>
    <property type="project" value="UniProtKB-KW"/>
</dbReference>
<keyword evidence="1" id="KW-0862">Zinc</keyword>
<proteinExistence type="predicted"/>
<dbReference type="RefSeq" id="XP_029224145.1">
    <property type="nucleotide sequence ID" value="XM_029375757.1"/>
</dbReference>
<feature type="region of interest" description="Disordered" evidence="2">
    <location>
        <begin position="390"/>
        <end position="412"/>
    </location>
</feature>
<organism evidence="4 5">
    <name type="scientific">Trypanosoma conorhini</name>
    <dbReference type="NCBI Taxonomy" id="83891"/>
    <lineage>
        <taxon>Eukaryota</taxon>
        <taxon>Discoba</taxon>
        <taxon>Euglenozoa</taxon>
        <taxon>Kinetoplastea</taxon>
        <taxon>Metakinetoplastina</taxon>
        <taxon>Trypanosomatida</taxon>
        <taxon>Trypanosomatidae</taxon>
        <taxon>Trypanosoma</taxon>
    </lineage>
</organism>
<dbReference type="AlphaFoldDB" id="A0A3R7M5V5"/>
<keyword evidence="5" id="KW-1185">Reference proteome</keyword>
<reference evidence="4 5" key="1">
    <citation type="journal article" date="2018" name="BMC Genomics">
        <title>Genomic comparison of Trypanosoma conorhini and Trypanosoma rangeli to Trypanosoma cruzi strains of high and low virulence.</title>
        <authorList>
            <person name="Bradwell K.R."/>
            <person name="Koparde V.N."/>
            <person name="Matveyev A.V."/>
            <person name="Serrano M.G."/>
            <person name="Alves J.M."/>
            <person name="Parikh H."/>
            <person name="Huang B."/>
            <person name="Lee V."/>
            <person name="Espinosa-Alvarez O."/>
            <person name="Ortiz P.A."/>
            <person name="Costa-Martins A.G."/>
            <person name="Teixeira M.M."/>
            <person name="Buck G.A."/>
        </authorList>
    </citation>
    <scope>NUCLEOTIDE SEQUENCE [LARGE SCALE GENOMIC DNA]</scope>
    <source>
        <strain evidence="4 5">025E</strain>
    </source>
</reference>
<evidence type="ECO:0000256" key="1">
    <source>
        <dbReference type="PROSITE-ProRule" id="PRU00723"/>
    </source>
</evidence>
<dbReference type="GeneID" id="40322537"/>
<dbReference type="PANTHER" id="PTHR37035:SF6">
    <property type="entry name" value="RNA-BINDING PROTEIN ZCH321"/>
    <property type="match status" value="1"/>
</dbReference>
<evidence type="ECO:0000313" key="4">
    <source>
        <dbReference type="EMBL" id="RNE99963.1"/>
    </source>
</evidence>